<reference evidence="2" key="1">
    <citation type="submission" date="2013-06" db="EMBL/GenBank/DDBJ databases">
        <authorList>
            <person name="Zhao Q."/>
        </authorList>
    </citation>
    <scope>NUCLEOTIDE SEQUENCE</scope>
    <source>
        <strain evidence="2">cv. W1943</strain>
    </source>
</reference>
<proteinExistence type="predicted"/>
<evidence type="ECO:0000313" key="1">
    <source>
        <dbReference type="EnsemblPlants" id="ORUFI11G17260.1"/>
    </source>
</evidence>
<name>A0A0E0R9E8_ORYRU</name>
<dbReference type="Gramene" id="ORUFI11G17260.1">
    <property type="protein sequence ID" value="ORUFI11G17260.1"/>
    <property type="gene ID" value="ORUFI11G17260"/>
</dbReference>
<evidence type="ECO:0000313" key="2">
    <source>
        <dbReference type="Proteomes" id="UP000008022"/>
    </source>
</evidence>
<protein>
    <submittedName>
        <fullName evidence="1">Uncharacterized protein</fullName>
    </submittedName>
</protein>
<reference evidence="1" key="2">
    <citation type="submission" date="2015-06" db="UniProtKB">
        <authorList>
            <consortium name="EnsemblPlants"/>
        </authorList>
    </citation>
    <scope>IDENTIFICATION</scope>
</reference>
<dbReference type="Proteomes" id="UP000008022">
    <property type="component" value="Unassembled WGS sequence"/>
</dbReference>
<dbReference type="HOGENOM" id="CLU_1771107_0_0_1"/>
<accession>A0A0E0R9E8</accession>
<organism evidence="1 2">
    <name type="scientific">Oryza rufipogon</name>
    <name type="common">Brownbeard rice</name>
    <name type="synonym">Asian wild rice</name>
    <dbReference type="NCBI Taxonomy" id="4529"/>
    <lineage>
        <taxon>Eukaryota</taxon>
        <taxon>Viridiplantae</taxon>
        <taxon>Streptophyta</taxon>
        <taxon>Embryophyta</taxon>
        <taxon>Tracheophyta</taxon>
        <taxon>Spermatophyta</taxon>
        <taxon>Magnoliopsida</taxon>
        <taxon>Liliopsida</taxon>
        <taxon>Poales</taxon>
        <taxon>Poaceae</taxon>
        <taxon>BOP clade</taxon>
        <taxon>Oryzoideae</taxon>
        <taxon>Oryzeae</taxon>
        <taxon>Oryzinae</taxon>
        <taxon>Oryza</taxon>
    </lineage>
</organism>
<dbReference type="STRING" id="4529.A0A0E0R9E8"/>
<dbReference type="EnsemblPlants" id="ORUFI11G17260.1">
    <property type="protein sequence ID" value="ORUFI11G17260.1"/>
    <property type="gene ID" value="ORUFI11G17260"/>
</dbReference>
<sequence length="147" mass="15113">MAHRRRRNRSLTPAAGVGEDDAVLHPWCINLGDDDGGAAARLGVVQINGEEDDVVAASLRCAFQSAVGTTAFPGRRDMAWRSDGARCGPRRPVGGQPCSGCAFPSFFFVLRSCLMSDDAGCHGLASAAWCGGGGGSSRRSGDGGVSA</sequence>
<dbReference type="AlphaFoldDB" id="A0A0E0R9E8"/>
<keyword evidence="2" id="KW-1185">Reference proteome</keyword>